<dbReference type="AlphaFoldDB" id="A0A7V8FPZ0"/>
<dbReference type="PROSITE" id="PS51186">
    <property type="entry name" value="GNAT"/>
    <property type="match status" value="1"/>
</dbReference>
<dbReference type="PANTHER" id="PTHR43420:SF51">
    <property type="entry name" value="PEPTIDYL-LYSINE N-ACETYLTRANSFERASE YIAC"/>
    <property type="match status" value="1"/>
</dbReference>
<dbReference type="Proteomes" id="UP000461670">
    <property type="component" value="Unassembled WGS sequence"/>
</dbReference>
<dbReference type="InterPro" id="IPR016181">
    <property type="entry name" value="Acyl_CoA_acyltransferase"/>
</dbReference>
<protein>
    <submittedName>
        <fullName evidence="4">Mycothiol acetyltransferase</fullName>
    </submittedName>
</protein>
<dbReference type="PANTHER" id="PTHR43420">
    <property type="entry name" value="ACETYLTRANSFERASE"/>
    <property type="match status" value="1"/>
</dbReference>
<dbReference type="InterPro" id="IPR000182">
    <property type="entry name" value="GNAT_dom"/>
</dbReference>
<dbReference type="SUPFAM" id="SSF55729">
    <property type="entry name" value="Acyl-CoA N-acyltransferases (Nat)"/>
    <property type="match status" value="1"/>
</dbReference>
<evidence type="ECO:0000256" key="1">
    <source>
        <dbReference type="ARBA" id="ARBA00022679"/>
    </source>
</evidence>
<dbReference type="InterPro" id="IPR050680">
    <property type="entry name" value="YpeA/RimI_acetyltransf"/>
</dbReference>
<evidence type="ECO:0000313" key="4">
    <source>
        <dbReference type="EMBL" id="KAF1022054.1"/>
    </source>
</evidence>
<dbReference type="EMBL" id="WNDQ01000015">
    <property type="protein sequence ID" value="KAF1022054.1"/>
    <property type="molecule type" value="Genomic_DNA"/>
</dbReference>
<keyword evidence="1 4" id="KW-0808">Transferase</keyword>
<organism evidence="4 5">
    <name type="scientific">Paracidovorax wautersii</name>
    <dbReference type="NCBI Taxonomy" id="1177982"/>
    <lineage>
        <taxon>Bacteria</taxon>
        <taxon>Pseudomonadati</taxon>
        <taxon>Pseudomonadota</taxon>
        <taxon>Betaproteobacteria</taxon>
        <taxon>Burkholderiales</taxon>
        <taxon>Comamonadaceae</taxon>
        <taxon>Paracidovorax</taxon>
    </lineage>
</organism>
<dbReference type="GO" id="GO:0016747">
    <property type="term" value="F:acyltransferase activity, transferring groups other than amino-acyl groups"/>
    <property type="evidence" value="ECO:0007669"/>
    <property type="project" value="InterPro"/>
</dbReference>
<dbReference type="Pfam" id="PF00583">
    <property type="entry name" value="Acetyltransf_1"/>
    <property type="match status" value="1"/>
</dbReference>
<name>A0A7V8FPZ0_9BURK</name>
<sequence length="185" mass="19857">MTDLFAPIPRADVPASSSPQAAIETVQADYHCASHAQAIVDLLDAYARDPMGGGEPLSAETREHLVPRLAQLPHALTLLAYAPAGDGPAVPVGLLNAFMGFSTFKAQPLINVHDVAVLPGHRGRGVGRALFAHLETLARERGCCKLTLEVLSGNHVAQQAYRRQGFAPYDLGPEDGTAQFWQKWL</sequence>
<reference evidence="5" key="1">
    <citation type="journal article" date="2020" name="MBio">
        <title>Horizontal gene transfer to a defensive symbiont with a reduced genome amongst a multipartite beetle microbiome.</title>
        <authorList>
            <person name="Waterworth S.C."/>
            <person name="Florez L.V."/>
            <person name="Rees E.R."/>
            <person name="Hertweck C."/>
            <person name="Kaltenpoth M."/>
            <person name="Kwan J.C."/>
        </authorList>
    </citation>
    <scope>NUCLEOTIDE SEQUENCE [LARGE SCALE GENOMIC DNA]</scope>
</reference>
<evidence type="ECO:0000313" key="5">
    <source>
        <dbReference type="Proteomes" id="UP000461670"/>
    </source>
</evidence>
<proteinExistence type="predicted"/>
<gene>
    <name evidence="4" type="primary">mshD_1</name>
    <name evidence="4" type="ORF">GAK30_01395</name>
</gene>
<evidence type="ECO:0000256" key="2">
    <source>
        <dbReference type="ARBA" id="ARBA00023315"/>
    </source>
</evidence>
<comment type="caution">
    <text evidence="4">The sequence shown here is derived from an EMBL/GenBank/DDBJ whole genome shotgun (WGS) entry which is preliminary data.</text>
</comment>
<evidence type="ECO:0000259" key="3">
    <source>
        <dbReference type="PROSITE" id="PS51186"/>
    </source>
</evidence>
<accession>A0A7V8FPZ0</accession>
<keyword evidence="2" id="KW-0012">Acyltransferase</keyword>
<dbReference type="Gene3D" id="3.40.630.30">
    <property type="match status" value="1"/>
</dbReference>
<dbReference type="CDD" id="cd04301">
    <property type="entry name" value="NAT_SF"/>
    <property type="match status" value="1"/>
</dbReference>
<feature type="domain" description="N-acetyltransferase" evidence="3">
    <location>
        <begin position="21"/>
        <end position="185"/>
    </location>
</feature>